<dbReference type="InterPro" id="IPR051200">
    <property type="entry name" value="Host-pathogen_enzymatic-act"/>
</dbReference>
<dbReference type="PANTHER" id="PTHR47197:SF3">
    <property type="entry name" value="DIHYDRO-HEME D1 DEHYDROGENASE"/>
    <property type="match status" value="1"/>
</dbReference>
<evidence type="ECO:0000256" key="1">
    <source>
        <dbReference type="SAM" id="SignalP"/>
    </source>
</evidence>
<dbReference type="SUPFAM" id="SSF51004">
    <property type="entry name" value="C-terminal (heme d1) domain of cytochrome cd1-nitrite reductase"/>
    <property type="match status" value="1"/>
</dbReference>
<protein>
    <recommendedName>
        <fullName evidence="4">40-residue YVTN family beta-propeller repeat protein</fullName>
    </recommendedName>
</protein>
<dbReference type="AlphaFoldDB" id="A0A1R4H2I5"/>
<dbReference type="PANTHER" id="PTHR47197">
    <property type="entry name" value="PROTEIN NIRF"/>
    <property type="match status" value="1"/>
</dbReference>
<dbReference type="InterPro" id="IPR015943">
    <property type="entry name" value="WD40/YVTN_repeat-like_dom_sf"/>
</dbReference>
<feature type="signal peptide" evidence="1">
    <location>
        <begin position="1"/>
        <end position="19"/>
    </location>
</feature>
<evidence type="ECO:0000313" key="2">
    <source>
        <dbReference type="EMBL" id="SJM90059.1"/>
    </source>
</evidence>
<dbReference type="RefSeq" id="WP_087142375.1">
    <property type="nucleotide sequence ID" value="NZ_FUKI01000039.1"/>
</dbReference>
<accession>A0A1R4H2I5</accession>
<dbReference type="InterPro" id="IPR011048">
    <property type="entry name" value="Haem_d1_sf"/>
</dbReference>
<dbReference type="EMBL" id="FUKI01000039">
    <property type="protein sequence ID" value="SJM90059.1"/>
    <property type="molecule type" value="Genomic_DNA"/>
</dbReference>
<keyword evidence="1" id="KW-0732">Signal</keyword>
<proteinExistence type="predicted"/>
<name>A0A1R4H2I5_9GAMM</name>
<dbReference type="OrthoDB" id="7767057at2"/>
<dbReference type="InterPro" id="IPR011964">
    <property type="entry name" value="YVTN_b-propeller_repeat"/>
</dbReference>
<sequence>MYKPAIKFVVATLIASTLAATHSIAATAPKLPEVVGLVPINGSVFTTALNSKLNEIYAINSDNSKLYIIDGKTDKLKGQPFDLGSVVNGIVYNSKTDQIIITGLIDGKLQVIDRKTMQFVGAPVPLGLHPVNVVVDETTNTAFVSVMHSGYVAVVDLKKHVVKTKIKIGTGAPTPAGCDPWDSKKPCTTQGSNPLDMTFHQKTHKLYVAAYLENTVSVINTLANKVVGSRIPVGSQPNGFGFNQTTNRLYVNNWQDGTVSVIDGKTNKVIGKPIVVGSGLQKPAHCYEAGKLTACKSWGSMPLGPIGVNEATNQLYVASSNDGTLITIDGKTNKVAGPDVPVTTGFLVPAGCANFGACKKGSSAQNVIYNKATDKIYVVSLRDGWVMVLKSQGSKATHAH</sequence>
<feature type="chain" id="PRO_5013340287" description="40-residue YVTN family beta-propeller repeat protein" evidence="1">
    <location>
        <begin position="20"/>
        <end position="400"/>
    </location>
</feature>
<gene>
    <name evidence="2" type="ORF">CRENPOLYSF1_1330004</name>
</gene>
<evidence type="ECO:0000313" key="3">
    <source>
        <dbReference type="Proteomes" id="UP000195667"/>
    </source>
</evidence>
<dbReference type="NCBIfam" id="TIGR02276">
    <property type="entry name" value="beta_rpt_yvtn"/>
    <property type="match status" value="1"/>
</dbReference>
<organism evidence="2 3">
    <name type="scientific">Crenothrix polyspora</name>
    <dbReference type="NCBI Taxonomy" id="360316"/>
    <lineage>
        <taxon>Bacteria</taxon>
        <taxon>Pseudomonadati</taxon>
        <taxon>Pseudomonadota</taxon>
        <taxon>Gammaproteobacteria</taxon>
        <taxon>Methylococcales</taxon>
        <taxon>Crenotrichaceae</taxon>
        <taxon>Crenothrix</taxon>
    </lineage>
</organism>
<keyword evidence="3" id="KW-1185">Reference proteome</keyword>
<evidence type="ECO:0008006" key="4">
    <source>
        <dbReference type="Google" id="ProtNLM"/>
    </source>
</evidence>
<dbReference type="Proteomes" id="UP000195667">
    <property type="component" value="Unassembled WGS sequence"/>
</dbReference>
<reference evidence="3" key="1">
    <citation type="submission" date="2017-02" db="EMBL/GenBank/DDBJ databases">
        <authorList>
            <person name="Daims H."/>
        </authorList>
    </citation>
    <scope>NUCLEOTIDE SEQUENCE [LARGE SCALE GENOMIC DNA]</scope>
</reference>
<dbReference type="Gene3D" id="2.130.10.10">
    <property type="entry name" value="YVTN repeat-like/Quinoprotein amine dehydrogenase"/>
    <property type="match status" value="2"/>
</dbReference>